<evidence type="ECO:0000313" key="3">
    <source>
        <dbReference type="Proteomes" id="UP000322245"/>
    </source>
</evidence>
<comment type="caution">
    <text evidence="2">The sequence shown here is derived from an EMBL/GenBank/DDBJ whole genome shotgun (WGS) entry which is preliminary data.</text>
</comment>
<dbReference type="Proteomes" id="UP000322245">
    <property type="component" value="Unassembled WGS sequence"/>
</dbReference>
<evidence type="ECO:0000313" key="2">
    <source>
        <dbReference type="EMBL" id="TYJ51100.1"/>
    </source>
</evidence>
<reference evidence="2 3" key="1">
    <citation type="submission" date="2017-05" db="EMBL/GenBank/DDBJ databases">
        <title>The Genome Sequence of Tsuchiyaea wingfieldii DSM 27421.</title>
        <authorList>
            <person name="Cuomo C."/>
            <person name="Passer A."/>
            <person name="Billmyre B."/>
            <person name="Heitman J."/>
        </authorList>
    </citation>
    <scope>NUCLEOTIDE SEQUENCE [LARGE SCALE GENOMIC DNA]</scope>
    <source>
        <strain evidence="2 3">DSM 27421</strain>
    </source>
</reference>
<keyword evidence="3" id="KW-1185">Reference proteome</keyword>
<feature type="compositionally biased region" description="Pro residues" evidence="1">
    <location>
        <begin position="11"/>
        <end position="21"/>
    </location>
</feature>
<dbReference type="Gene3D" id="2.40.70.10">
    <property type="entry name" value="Acid Proteases"/>
    <property type="match status" value="1"/>
</dbReference>
<protein>
    <submittedName>
        <fullName evidence="2">Uncharacterized protein</fullName>
    </submittedName>
</protein>
<dbReference type="Pfam" id="PF13650">
    <property type="entry name" value="Asp_protease_2"/>
    <property type="match status" value="1"/>
</dbReference>
<accession>A0A5D3AM87</accession>
<gene>
    <name evidence="2" type="ORF">B9479_008348</name>
</gene>
<organism evidence="2 3">
    <name type="scientific">Cryptococcus floricola</name>
    <dbReference type="NCBI Taxonomy" id="2591691"/>
    <lineage>
        <taxon>Eukaryota</taxon>
        <taxon>Fungi</taxon>
        <taxon>Dikarya</taxon>
        <taxon>Basidiomycota</taxon>
        <taxon>Agaricomycotina</taxon>
        <taxon>Tremellomycetes</taxon>
        <taxon>Tremellales</taxon>
        <taxon>Cryptococcaceae</taxon>
        <taxon>Cryptococcus</taxon>
    </lineage>
</organism>
<name>A0A5D3AM87_9TREE</name>
<feature type="non-terminal residue" evidence="2">
    <location>
        <position position="280"/>
    </location>
</feature>
<dbReference type="CDD" id="cd00303">
    <property type="entry name" value="retropepsin_like"/>
    <property type="match status" value="1"/>
</dbReference>
<feature type="region of interest" description="Disordered" evidence="1">
    <location>
        <begin position="1"/>
        <end position="42"/>
    </location>
</feature>
<evidence type="ECO:0000256" key="1">
    <source>
        <dbReference type="SAM" id="MobiDB-lite"/>
    </source>
</evidence>
<feature type="region of interest" description="Disordered" evidence="1">
    <location>
        <begin position="254"/>
        <end position="280"/>
    </location>
</feature>
<proteinExistence type="predicted"/>
<dbReference type="EMBL" id="NIDF01000486">
    <property type="protein sequence ID" value="TYJ51100.1"/>
    <property type="molecule type" value="Genomic_DNA"/>
</dbReference>
<sequence>MPPKEQKTEPAPTPKPAPAPKPVSSTSVFHDEEGNPLTSEEAAGRPFLHIASGGKLIFGPHPPVVDTTVPLRTADGTRVQPSDGQASSQLAVGYDDLRTTVANVTIDDFDEEEDAAFLAAVEDDIDHQPNHQSVPLILVDVGLSADSPIATGLIDPGAAINTVSKSFVQRAGLRKEKIRPLRKRMADGRPAPHVDTRVMMDVFIGPTLYKSSPFLILPSPTSHQVDIILGLPFCLQHRVLEGVLAREWSSEVEVGGGWRRPPPTARTKLNGRNDPGSLHH</sequence>
<dbReference type="AlphaFoldDB" id="A0A5D3AM87"/>
<dbReference type="InterPro" id="IPR021109">
    <property type="entry name" value="Peptidase_aspartic_dom_sf"/>
</dbReference>